<organism evidence="2 3">
    <name type="scientific">Virgisporangium ochraceum</name>
    <dbReference type="NCBI Taxonomy" id="65505"/>
    <lineage>
        <taxon>Bacteria</taxon>
        <taxon>Bacillati</taxon>
        <taxon>Actinomycetota</taxon>
        <taxon>Actinomycetes</taxon>
        <taxon>Micromonosporales</taxon>
        <taxon>Micromonosporaceae</taxon>
        <taxon>Virgisporangium</taxon>
    </lineage>
</organism>
<dbReference type="AlphaFoldDB" id="A0A8J4EBZ6"/>
<protein>
    <submittedName>
        <fullName evidence="2">Uncharacterized protein</fullName>
    </submittedName>
</protein>
<keyword evidence="3" id="KW-1185">Reference proteome</keyword>
<comment type="caution">
    <text evidence="2">The sequence shown here is derived from an EMBL/GenBank/DDBJ whole genome shotgun (WGS) entry which is preliminary data.</text>
</comment>
<accession>A0A8J4EBZ6</accession>
<dbReference type="EMBL" id="BOPH01000053">
    <property type="protein sequence ID" value="GIJ68983.1"/>
    <property type="molecule type" value="Genomic_DNA"/>
</dbReference>
<dbReference type="Proteomes" id="UP000635606">
    <property type="component" value="Unassembled WGS sequence"/>
</dbReference>
<feature type="compositionally biased region" description="Polar residues" evidence="1">
    <location>
        <begin position="160"/>
        <end position="169"/>
    </location>
</feature>
<gene>
    <name evidence="2" type="ORF">Voc01_039000</name>
</gene>
<name>A0A8J4EBZ6_9ACTN</name>
<feature type="region of interest" description="Disordered" evidence="1">
    <location>
        <begin position="104"/>
        <end position="185"/>
    </location>
</feature>
<feature type="compositionally biased region" description="Low complexity" evidence="1">
    <location>
        <begin position="128"/>
        <end position="144"/>
    </location>
</feature>
<sequence length="185" mass="18781">MPYIVPPIEYTPVGVFRSPSTLRSANPADPMRACMAGNAGTHRSPDLVKVARRAVLLEKLSVVTSTSCRVPEGSVRSRLASSAGVLVAGCVAACVRSPAEADPELEADVPGADPPLAPGVPASPPGPVAVGPAAPVAAASADDPGPVPRVLAQTAAPRTITRTPDSRATPSVCRPRAVTSPPYRV</sequence>
<feature type="compositionally biased region" description="Pro residues" evidence="1">
    <location>
        <begin position="112"/>
        <end position="127"/>
    </location>
</feature>
<evidence type="ECO:0000313" key="3">
    <source>
        <dbReference type="Proteomes" id="UP000635606"/>
    </source>
</evidence>
<evidence type="ECO:0000313" key="2">
    <source>
        <dbReference type="EMBL" id="GIJ68983.1"/>
    </source>
</evidence>
<proteinExistence type="predicted"/>
<reference evidence="2" key="1">
    <citation type="submission" date="2021-01" db="EMBL/GenBank/DDBJ databases">
        <title>Whole genome shotgun sequence of Virgisporangium ochraceum NBRC 16418.</title>
        <authorList>
            <person name="Komaki H."/>
            <person name="Tamura T."/>
        </authorList>
    </citation>
    <scope>NUCLEOTIDE SEQUENCE</scope>
    <source>
        <strain evidence="2">NBRC 16418</strain>
    </source>
</reference>
<evidence type="ECO:0000256" key="1">
    <source>
        <dbReference type="SAM" id="MobiDB-lite"/>
    </source>
</evidence>